<dbReference type="Proteomes" id="UP000198406">
    <property type="component" value="Unassembled WGS sequence"/>
</dbReference>
<dbReference type="GO" id="GO:0016192">
    <property type="term" value="P:vesicle-mediated transport"/>
    <property type="evidence" value="ECO:0007669"/>
    <property type="project" value="InterPro"/>
</dbReference>
<accession>A0A1Z5JPM3</accession>
<dbReference type="Pfam" id="PF00995">
    <property type="entry name" value="Sec1"/>
    <property type="match status" value="1"/>
</dbReference>
<sequence length="683" mass="76170">MDNPGIVADKESEIILPPPTPLNPLPAVSVALRLDNKEQLLTLLQSDPSAGLASSSFRQLLVFGTESLRTLLLRQVLSDPHTRTFQGKKKNWDAHLFFPLPASITIVGTQILNQEHGGEETEGNVDVITYFLSPADLSQMQLVAKRIRNLKKSFRIHHRLVFLPQPTAIIYKLMKDLGLSSAPNVSIYRLQMDIYPLETDVLSIEYNEAFRECAVESTPSALITTVARSLLKLQDVCGKIPRIQAYGPLGEEVARKLSSMTVDEYLADRDRAEEQSGQTVSGGDVTALIIIDRKVDLVTPMISPLTYEGLLDDVVGIDCGFITLDVNTINSDANDNSDALKQDQTKETKKELVSLGVNGSDTLYAEVRDQHVEKFGSFLQNQAKALRESHANFTSKGKKKDLAEIHQFVKNIPVFTQNLRSLTNHIHLAELVKHTSEETTFRERWQMERSILEGDTCYDMLDDLVACQYPPYRFFRLLCLQSLCAGGIKSSRYDSLRRDVIQTYGYEYLFILGNLEKAGLLRRRDGLWIDTTSPFNNLRKSLILINAEVDTVEPDDVSYVSSGYAPLSVRLIQTAMKGWNGRDEILREIPGRIVDVEQHSPPRDLSSALKTPPSRTLGALAEAEVADGVKGKKPVLIVTYVGGVTFTELAALRFLSKRPSFPYHIVCLTTKVINGCSFLQSLS</sequence>
<keyword evidence="3" id="KW-1185">Reference proteome</keyword>
<dbReference type="PANTHER" id="PTHR11679">
    <property type="entry name" value="VESICLE PROTEIN SORTING-ASSOCIATED"/>
    <property type="match status" value="1"/>
</dbReference>
<dbReference type="Gene3D" id="1.25.40.850">
    <property type="match status" value="1"/>
</dbReference>
<dbReference type="InterPro" id="IPR027482">
    <property type="entry name" value="Sec1-like_dom2"/>
</dbReference>
<comment type="caution">
    <text evidence="2">The sequence shown here is derived from an EMBL/GenBank/DDBJ whole genome shotgun (WGS) entry which is preliminary data.</text>
</comment>
<dbReference type="InterPro" id="IPR001619">
    <property type="entry name" value="Sec1-like"/>
</dbReference>
<dbReference type="OrthoDB" id="10262287at2759"/>
<evidence type="ECO:0000313" key="2">
    <source>
        <dbReference type="EMBL" id="GAX15954.1"/>
    </source>
</evidence>
<dbReference type="InterPro" id="IPR043155">
    <property type="entry name" value="VPS33_dom3b"/>
</dbReference>
<evidence type="ECO:0000256" key="1">
    <source>
        <dbReference type="ARBA" id="ARBA00009884"/>
    </source>
</evidence>
<name>A0A1Z5JPM3_FISSO</name>
<dbReference type="SUPFAM" id="SSF56815">
    <property type="entry name" value="Sec1/munc18-like (SM) proteins"/>
    <property type="match status" value="1"/>
</dbReference>
<dbReference type="AlphaFoldDB" id="A0A1Z5JPM3"/>
<dbReference type="InterPro" id="IPR036045">
    <property type="entry name" value="Sec1-like_sf"/>
</dbReference>
<dbReference type="Gene3D" id="3.90.830.10">
    <property type="entry name" value="Syntaxin Binding Protein 1, Chain A, domain 2"/>
    <property type="match status" value="1"/>
</dbReference>
<dbReference type="Gene3D" id="3.40.50.1910">
    <property type="match status" value="2"/>
</dbReference>
<evidence type="ECO:0008006" key="4">
    <source>
        <dbReference type="Google" id="ProtNLM"/>
    </source>
</evidence>
<proteinExistence type="inferred from homology"/>
<gene>
    <name evidence="2" type="ORF">FisN_22Hh196</name>
</gene>
<evidence type="ECO:0000313" key="3">
    <source>
        <dbReference type="Proteomes" id="UP000198406"/>
    </source>
</evidence>
<dbReference type="InParanoid" id="A0A1Z5JPM3"/>
<dbReference type="InterPro" id="IPR043127">
    <property type="entry name" value="Sec-1-like_dom3a"/>
</dbReference>
<reference evidence="2 3" key="1">
    <citation type="journal article" date="2015" name="Plant Cell">
        <title>Oil accumulation by the oleaginous diatom Fistulifera solaris as revealed by the genome and transcriptome.</title>
        <authorList>
            <person name="Tanaka T."/>
            <person name="Maeda Y."/>
            <person name="Veluchamy A."/>
            <person name="Tanaka M."/>
            <person name="Abida H."/>
            <person name="Marechal E."/>
            <person name="Bowler C."/>
            <person name="Muto M."/>
            <person name="Sunaga Y."/>
            <person name="Tanaka M."/>
            <person name="Yoshino T."/>
            <person name="Taniguchi T."/>
            <person name="Fukuda Y."/>
            <person name="Nemoto M."/>
            <person name="Matsumoto M."/>
            <person name="Wong P.S."/>
            <person name="Aburatani S."/>
            <person name="Fujibuchi W."/>
        </authorList>
    </citation>
    <scope>NUCLEOTIDE SEQUENCE [LARGE SCALE GENOMIC DNA]</scope>
    <source>
        <strain evidence="2 3">JPCC DA0580</strain>
    </source>
</reference>
<organism evidence="2 3">
    <name type="scientific">Fistulifera solaris</name>
    <name type="common">Oleaginous diatom</name>
    <dbReference type="NCBI Taxonomy" id="1519565"/>
    <lineage>
        <taxon>Eukaryota</taxon>
        <taxon>Sar</taxon>
        <taxon>Stramenopiles</taxon>
        <taxon>Ochrophyta</taxon>
        <taxon>Bacillariophyta</taxon>
        <taxon>Bacillariophyceae</taxon>
        <taxon>Bacillariophycidae</taxon>
        <taxon>Naviculales</taxon>
        <taxon>Naviculaceae</taxon>
        <taxon>Fistulifera</taxon>
    </lineage>
</organism>
<dbReference type="EMBL" id="BDSP01000100">
    <property type="protein sequence ID" value="GAX15954.1"/>
    <property type="molecule type" value="Genomic_DNA"/>
</dbReference>
<protein>
    <recommendedName>
        <fullName evidence="4">Vacuolar protein sorting-associated protein 33</fullName>
    </recommendedName>
</protein>
<comment type="similarity">
    <text evidence="1">Belongs to the STXBP/unc-18/SEC1 family.</text>
</comment>